<sequence>MSMHCPSCEHRRISRIYNVTGQSWKSISEFWIKERGDFKRGVISTIGYRFSIWKRSSEFCDDRVMYKFIAVGDRISTPTSAQECAIRAVGKNHNLSYVLTDKDPGPMGPTTISVLSFMTHLHSKTNQFDRATLIEHPMVFDRVTYFATAEYHERYLKALLRPFDWQTWLGFGITFVLISLFFLKLKLGAMAYFCCVVDQGVSNLDANISNRRMIHCLWVLWTLCAMILTNSYRGKMFAFMKKQDDPKYPDSLESLNRIEVQVYAFPGISINEGFEGISTAINDTLNGRNVSIFLNKMQTNLISGLGPYVKNFFVASQYKDEHIKRLQNPEKIRGFKKFVKEYVVVDTKQNCLRFKTFLKVFTHKWISPMNELHGMFLKYVWTVQRNSYQPVIASGLMHLFDGGLNGKWESLRLKYLSMKELYETKDYVELNVDPKVNEKLRIPEKQWPQSLHSDFSLEDVGLKPISNHLLRVIWFSYGMLTMLTPLALVLEVIIYNGNNKIREEF</sequence>
<keyword evidence="10" id="KW-1185">Reference proteome</keyword>
<evidence type="ECO:0000256" key="3">
    <source>
        <dbReference type="ARBA" id="ARBA00022692"/>
    </source>
</evidence>
<feature type="transmembrane region" description="Helical" evidence="8">
    <location>
        <begin position="212"/>
        <end position="232"/>
    </location>
</feature>
<evidence type="ECO:0008006" key="11">
    <source>
        <dbReference type="Google" id="ProtNLM"/>
    </source>
</evidence>
<accession>A0ABP1R0F3</accession>
<evidence type="ECO:0000256" key="1">
    <source>
        <dbReference type="ARBA" id="ARBA00004651"/>
    </source>
</evidence>
<evidence type="ECO:0000256" key="5">
    <source>
        <dbReference type="ARBA" id="ARBA00023136"/>
    </source>
</evidence>
<organism evidence="9 10">
    <name type="scientific">Orchesella dallaii</name>
    <dbReference type="NCBI Taxonomy" id="48710"/>
    <lineage>
        <taxon>Eukaryota</taxon>
        <taxon>Metazoa</taxon>
        <taxon>Ecdysozoa</taxon>
        <taxon>Arthropoda</taxon>
        <taxon>Hexapoda</taxon>
        <taxon>Collembola</taxon>
        <taxon>Entomobryomorpha</taxon>
        <taxon>Entomobryoidea</taxon>
        <taxon>Orchesellidae</taxon>
        <taxon>Orchesellinae</taxon>
        <taxon>Orchesella</taxon>
    </lineage>
</organism>
<keyword evidence="2" id="KW-1003">Cell membrane</keyword>
<keyword evidence="4 8" id="KW-1133">Transmembrane helix</keyword>
<evidence type="ECO:0000256" key="2">
    <source>
        <dbReference type="ARBA" id="ARBA00022475"/>
    </source>
</evidence>
<keyword evidence="6" id="KW-0675">Receptor</keyword>
<feature type="transmembrane region" description="Helical" evidence="8">
    <location>
        <begin position="165"/>
        <end position="183"/>
    </location>
</feature>
<name>A0ABP1R0F3_9HEXA</name>
<keyword evidence="7" id="KW-0325">Glycoprotein</keyword>
<feature type="non-terminal residue" evidence="9">
    <location>
        <position position="505"/>
    </location>
</feature>
<dbReference type="PANTHER" id="PTHR42643:SF24">
    <property type="entry name" value="IONOTROPIC RECEPTOR 60A"/>
    <property type="match status" value="1"/>
</dbReference>
<evidence type="ECO:0000256" key="6">
    <source>
        <dbReference type="ARBA" id="ARBA00023170"/>
    </source>
</evidence>
<keyword evidence="5 8" id="KW-0472">Membrane</keyword>
<evidence type="ECO:0000256" key="8">
    <source>
        <dbReference type="SAM" id="Phobius"/>
    </source>
</evidence>
<reference evidence="9 10" key="1">
    <citation type="submission" date="2024-08" db="EMBL/GenBank/DDBJ databases">
        <authorList>
            <person name="Cucini C."/>
            <person name="Frati F."/>
        </authorList>
    </citation>
    <scope>NUCLEOTIDE SEQUENCE [LARGE SCALE GENOMIC DNA]</scope>
</reference>
<keyword evidence="3 8" id="KW-0812">Transmembrane</keyword>
<evidence type="ECO:0000313" key="9">
    <source>
        <dbReference type="EMBL" id="CAL8116136.1"/>
    </source>
</evidence>
<dbReference type="EMBL" id="CAXLJM020000052">
    <property type="protein sequence ID" value="CAL8116136.1"/>
    <property type="molecule type" value="Genomic_DNA"/>
</dbReference>
<feature type="non-terminal residue" evidence="9">
    <location>
        <position position="1"/>
    </location>
</feature>
<comment type="subcellular location">
    <subcellularLocation>
        <location evidence="1">Cell membrane</location>
        <topology evidence="1">Multi-pass membrane protein</topology>
    </subcellularLocation>
</comment>
<comment type="caution">
    <text evidence="9">The sequence shown here is derived from an EMBL/GenBank/DDBJ whole genome shotgun (WGS) entry which is preliminary data.</text>
</comment>
<dbReference type="PANTHER" id="PTHR42643">
    <property type="entry name" value="IONOTROPIC RECEPTOR 20A-RELATED"/>
    <property type="match status" value="1"/>
</dbReference>
<proteinExistence type="predicted"/>
<evidence type="ECO:0000256" key="4">
    <source>
        <dbReference type="ARBA" id="ARBA00022989"/>
    </source>
</evidence>
<protein>
    <recommendedName>
        <fullName evidence="11">Ionotropic glutamate receptor C-terminal domain-containing protein</fullName>
    </recommendedName>
</protein>
<evidence type="ECO:0000313" key="10">
    <source>
        <dbReference type="Proteomes" id="UP001642540"/>
    </source>
</evidence>
<dbReference type="Proteomes" id="UP001642540">
    <property type="component" value="Unassembled WGS sequence"/>
</dbReference>
<evidence type="ECO:0000256" key="7">
    <source>
        <dbReference type="ARBA" id="ARBA00023180"/>
    </source>
</evidence>
<feature type="transmembrane region" description="Helical" evidence="8">
    <location>
        <begin position="472"/>
        <end position="495"/>
    </location>
</feature>
<gene>
    <name evidence="9" type="ORF">ODALV1_LOCUS17168</name>
</gene>
<dbReference type="InterPro" id="IPR052192">
    <property type="entry name" value="Insect_Ionotropic_Sensory_Rcpt"/>
</dbReference>